<keyword evidence="3" id="KW-0808">Transferase</keyword>
<name>A0A3D8GMC2_9BACI</name>
<dbReference type="InterPro" id="IPR028098">
    <property type="entry name" value="Glyco_trans_4-like_N"/>
</dbReference>
<protein>
    <submittedName>
        <fullName evidence="3">Glycosyltransferase WbuB</fullName>
    </submittedName>
</protein>
<dbReference type="Proteomes" id="UP000257144">
    <property type="component" value="Unassembled WGS sequence"/>
</dbReference>
<dbReference type="RefSeq" id="WP_115453408.1">
    <property type="nucleotide sequence ID" value="NZ_QNQT01000009.1"/>
</dbReference>
<dbReference type="AlphaFoldDB" id="A0A3D8GMC2"/>
<dbReference type="SUPFAM" id="SSF53756">
    <property type="entry name" value="UDP-Glycosyltransferase/glycogen phosphorylase"/>
    <property type="match status" value="1"/>
</dbReference>
<dbReference type="Gene3D" id="3.40.50.2000">
    <property type="entry name" value="Glycogen Phosphorylase B"/>
    <property type="match status" value="2"/>
</dbReference>
<feature type="domain" description="Glycosyltransferase subfamily 4-like N-terminal" evidence="2">
    <location>
        <begin position="19"/>
        <end position="203"/>
    </location>
</feature>
<evidence type="ECO:0000259" key="2">
    <source>
        <dbReference type="Pfam" id="PF13579"/>
    </source>
</evidence>
<comment type="caution">
    <text evidence="3">The sequence shown here is derived from an EMBL/GenBank/DDBJ whole genome shotgun (WGS) entry which is preliminary data.</text>
</comment>
<accession>A0A3D8GMC2</accession>
<dbReference type="OrthoDB" id="9811902at2"/>
<evidence type="ECO:0000313" key="3">
    <source>
        <dbReference type="EMBL" id="RDU35624.1"/>
    </source>
</evidence>
<dbReference type="CDD" id="cd03794">
    <property type="entry name" value="GT4_WbuB-like"/>
    <property type="match status" value="1"/>
</dbReference>
<dbReference type="GO" id="GO:0016758">
    <property type="term" value="F:hexosyltransferase activity"/>
    <property type="evidence" value="ECO:0007669"/>
    <property type="project" value="TreeGrafter"/>
</dbReference>
<dbReference type="Pfam" id="PF00534">
    <property type="entry name" value="Glycos_transf_1"/>
    <property type="match status" value="1"/>
</dbReference>
<evidence type="ECO:0000313" key="4">
    <source>
        <dbReference type="Proteomes" id="UP000257144"/>
    </source>
</evidence>
<dbReference type="InterPro" id="IPR001296">
    <property type="entry name" value="Glyco_trans_1"/>
</dbReference>
<feature type="domain" description="Glycosyl transferase family 1" evidence="1">
    <location>
        <begin position="226"/>
        <end position="339"/>
    </location>
</feature>
<proteinExistence type="predicted"/>
<organism evidence="3 4">
    <name type="scientific">Neobacillus piezotolerans</name>
    <dbReference type="NCBI Taxonomy" id="2259171"/>
    <lineage>
        <taxon>Bacteria</taxon>
        <taxon>Bacillati</taxon>
        <taxon>Bacillota</taxon>
        <taxon>Bacilli</taxon>
        <taxon>Bacillales</taxon>
        <taxon>Bacillaceae</taxon>
        <taxon>Neobacillus</taxon>
    </lineage>
</organism>
<gene>
    <name evidence="3" type="ORF">DRW41_17995</name>
</gene>
<dbReference type="EMBL" id="QNQT01000009">
    <property type="protein sequence ID" value="RDU35624.1"/>
    <property type="molecule type" value="Genomic_DNA"/>
</dbReference>
<keyword evidence="4" id="KW-1185">Reference proteome</keyword>
<dbReference type="Pfam" id="PF13579">
    <property type="entry name" value="Glyco_trans_4_4"/>
    <property type="match status" value="1"/>
</dbReference>
<dbReference type="PANTHER" id="PTHR45947">
    <property type="entry name" value="SULFOQUINOVOSYL TRANSFERASE SQD2"/>
    <property type="match status" value="1"/>
</dbReference>
<sequence>MNIWIFNHYATAPTHVGGTRHYDLAKHLTDKGYTVTIFASSFNHFSKKEMVFQGEKSEYKSEMIDGVKYVWIHTPPYESIVGRVKNIISYTWKSHKTGRAACGRGKPDIVVGSSVHPLAAIVGYLIARKAGCKFYFEERDLWPQTFVDFGKLSPGNPVAFALYRLESFLYKKADRIIVLFDKAKYYIQARGINPNKVIYLPNGVDLSKYGQLEKSVEIDRLFSGLKNKFVIVYAGSHGVANHLEPIIELFAKLKHNPDLHLLLVGNGPEKSRLMERAEQEGIHNITFHDAIPKTEIPYLLSKARMAILSIMDSPLYYWGFSMNKMYDYMAAGLPIIMITDPDLIGSLSGQAGIYANNDIEETALWLEEHYRDPKLLEWEGSQLKKYAEQNYCWGKLADSLETFIVHDVSGVKKNEAIS</sequence>
<dbReference type="InterPro" id="IPR050194">
    <property type="entry name" value="Glycosyltransferase_grp1"/>
</dbReference>
<dbReference type="PANTHER" id="PTHR45947:SF3">
    <property type="entry name" value="SULFOQUINOVOSYL TRANSFERASE SQD2"/>
    <property type="match status" value="1"/>
</dbReference>
<evidence type="ECO:0000259" key="1">
    <source>
        <dbReference type="Pfam" id="PF00534"/>
    </source>
</evidence>
<reference evidence="3 4" key="1">
    <citation type="submission" date="2018-07" db="EMBL/GenBank/DDBJ databases">
        <title>Bacillus sp. YLB-04 draft genome sequence.</title>
        <authorList>
            <person name="Yu L."/>
            <person name="Tang X."/>
        </authorList>
    </citation>
    <scope>NUCLEOTIDE SEQUENCE [LARGE SCALE GENOMIC DNA]</scope>
    <source>
        <strain evidence="3 4">YLB-04</strain>
    </source>
</reference>